<dbReference type="EMBL" id="CAJNOO010009315">
    <property type="protein sequence ID" value="CAF1490925.1"/>
    <property type="molecule type" value="Genomic_DNA"/>
</dbReference>
<evidence type="ECO:0000313" key="1">
    <source>
        <dbReference type="EMBL" id="CAF1490925.1"/>
    </source>
</evidence>
<evidence type="ECO:0000313" key="3">
    <source>
        <dbReference type="Proteomes" id="UP000663882"/>
    </source>
</evidence>
<proteinExistence type="predicted"/>
<feature type="non-terminal residue" evidence="1">
    <location>
        <position position="1"/>
    </location>
</feature>
<dbReference type="Proteomes" id="UP000663882">
    <property type="component" value="Unassembled WGS sequence"/>
</dbReference>
<reference evidence="1" key="1">
    <citation type="submission" date="2021-02" db="EMBL/GenBank/DDBJ databases">
        <authorList>
            <person name="Nowell W R."/>
        </authorList>
    </citation>
    <scope>NUCLEOTIDE SEQUENCE</scope>
</reference>
<organism evidence="1 3">
    <name type="scientific">Rotaria sordida</name>
    <dbReference type="NCBI Taxonomy" id="392033"/>
    <lineage>
        <taxon>Eukaryota</taxon>
        <taxon>Metazoa</taxon>
        <taxon>Spiralia</taxon>
        <taxon>Gnathifera</taxon>
        <taxon>Rotifera</taxon>
        <taxon>Eurotatoria</taxon>
        <taxon>Bdelloidea</taxon>
        <taxon>Philodinida</taxon>
        <taxon>Philodinidae</taxon>
        <taxon>Rotaria</taxon>
    </lineage>
</organism>
<dbReference type="Proteomes" id="UP000663823">
    <property type="component" value="Unassembled WGS sequence"/>
</dbReference>
<dbReference type="EMBL" id="CAJOAX010019337">
    <property type="protein sequence ID" value="CAF4187656.1"/>
    <property type="molecule type" value="Genomic_DNA"/>
</dbReference>
<accession>A0A815SMT1</accession>
<name>A0A815SMT1_9BILA</name>
<comment type="caution">
    <text evidence="1">The sequence shown here is derived from an EMBL/GenBank/DDBJ whole genome shotgun (WGS) entry which is preliminary data.</text>
</comment>
<protein>
    <submittedName>
        <fullName evidence="1">Uncharacterized protein</fullName>
    </submittedName>
</protein>
<evidence type="ECO:0000313" key="2">
    <source>
        <dbReference type="EMBL" id="CAF4187656.1"/>
    </source>
</evidence>
<gene>
    <name evidence="2" type="ORF">OTI717_LOCUS37995</name>
    <name evidence="1" type="ORF">RFH988_LOCUS38398</name>
</gene>
<sequence>SDVVELTGGP</sequence>